<name>A0ABR9LUL0_9ACTN</name>
<feature type="transmembrane region" description="Helical" evidence="2">
    <location>
        <begin position="412"/>
        <end position="438"/>
    </location>
</feature>
<proteinExistence type="predicted"/>
<evidence type="ECO:0000313" key="3">
    <source>
        <dbReference type="EMBL" id="MBE1584327.1"/>
    </source>
</evidence>
<keyword evidence="2" id="KW-0472">Membrane</keyword>
<sequence>MPDWTYQPLRGIAGALLGVRRSRRVALRALAWTGSLPGGGRLVARLLGHRHPPAHLSGTVAGVAVRSRLGAAVPPQVARDAVRALPPLGAGLVLVEPVELADVPLVRQAAAGRRVPLLVRTGDPAVTAALAAHVDAILPTDDEERHRPEHDVAQTLPQRDVAQTHPERDVAQTHPERDTERPSSEHRGGIVLPASPSVGAVAGVLADPAKVVLATPALLIEAGPGWFGRVMEAATPTAPAPSLWPAGSDPRRWPAWWWGMATGVVIAVAGLVAAAVALGPVLLWYDRAFLDMDQESLHAVNHHLVHFLRHDRITLAGTMVAIGVLYVGLAAGGMRRGWPWAREAYLVSGAIGFAAVPYLFTHGYAEPLHTALAVVLLPMFLAAARRPRERPRWTSRPDGPERERRRALTGQLLMVITGIGLFAGGVAVSAVGLGGVFVPSDLEYLGTGPDTLRAAAGTRLLPFIAHDRAGFGGALLAAAAAITLLSAWGWRRGESWVWWTLTLAAVAGFVPAVLTHLAIGYVDLWHLAPVLLGMALTATALTLSRPYLCSA</sequence>
<keyword evidence="2" id="KW-0812">Transmembrane</keyword>
<feature type="transmembrane region" description="Helical" evidence="2">
    <location>
        <begin position="469"/>
        <end position="490"/>
    </location>
</feature>
<feature type="transmembrane region" description="Helical" evidence="2">
    <location>
        <begin position="255"/>
        <end position="285"/>
    </location>
</feature>
<accession>A0ABR9LUL0</accession>
<feature type="transmembrane region" description="Helical" evidence="2">
    <location>
        <begin position="525"/>
        <end position="543"/>
    </location>
</feature>
<feature type="transmembrane region" description="Helical" evidence="2">
    <location>
        <begin position="344"/>
        <end position="361"/>
    </location>
</feature>
<evidence type="ECO:0000256" key="1">
    <source>
        <dbReference type="SAM" id="MobiDB-lite"/>
    </source>
</evidence>
<dbReference type="EMBL" id="JADBEK010000001">
    <property type="protein sequence ID" value="MBE1584327.1"/>
    <property type="molecule type" value="Genomic_DNA"/>
</dbReference>
<dbReference type="Proteomes" id="UP000633509">
    <property type="component" value="Unassembled WGS sequence"/>
</dbReference>
<feature type="transmembrane region" description="Helical" evidence="2">
    <location>
        <begin position="313"/>
        <end position="332"/>
    </location>
</feature>
<dbReference type="RefSeq" id="WP_192785276.1">
    <property type="nucleotide sequence ID" value="NZ_JADBEK010000001.1"/>
</dbReference>
<feature type="compositionally biased region" description="Basic and acidic residues" evidence="1">
    <location>
        <begin position="165"/>
        <end position="188"/>
    </location>
</feature>
<evidence type="ECO:0000256" key="2">
    <source>
        <dbReference type="SAM" id="Phobius"/>
    </source>
</evidence>
<feature type="transmembrane region" description="Helical" evidence="2">
    <location>
        <begin position="367"/>
        <end position="384"/>
    </location>
</feature>
<protein>
    <submittedName>
        <fullName evidence="3">Uncharacterized protein</fullName>
    </submittedName>
</protein>
<keyword evidence="4" id="KW-1185">Reference proteome</keyword>
<comment type="caution">
    <text evidence="3">The sequence shown here is derived from an EMBL/GenBank/DDBJ whole genome shotgun (WGS) entry which is preliminary data.</text>
</comment>
<keyword evidence="2" id="KW-1133">Transmembrane helix</keyword>
<organism evidence="3 4">
    <name type="scientific">Nonomuraea angiospora</name>
    <dbReference type="NCBI Taxonomy" id="46172"/>
    <lineage>
        <taxon>Bacteria</taxon>
        <taxon>Bacillati</taxon>
        <taxon>Actinomycetota</taxon>
        <taxon>Actinomycetes</taxon>
        <taxon>Streptosporangiales</taxon>
        <taxon>Streptosporangiaceae</taxon>
        <taxon>Nonomuraea</taxon>
    </lineage>
</organism>
<reference evidence="3 4" key="1">
    <citation type="submission" date="2020-10" db="EMBL/GenBank/DDBJ databases">
        <title>Sequencing the genomes of 1000 actinobacteria strains.</title>
        <authorList>
            <person name="Klenk H.-P."/>
        </authorList>
    </citation>
    <scope>NUCLEOTIDE SEQUENCE [LARGE SCALE GENOMIC DNA]</scope>
    <source>
        <strain evidence="3 4">DSM 43173</strain>
    </source>
</reference>
<evidence type="ECO:0000313" key="4">
    <source>
        <dbReference type="Proteomes" id="UP000633509"/>
    </source>
</evidence>
<feature type="transmembrane region" description="Helical" evidence="2">
    <location>
        <begin position="497"/>
        <end position="519"/>
    </location>
</feature>
<feature type="compositionally biased region" description="Basic and acidic residues" evidence="1">
    <location>
        <begin position="143"/>
        <end position="152"/>
    </location>
</feature>
<gene>
    <name evidence="3" type="ORF">H4W80_002585</name>
</gene>
<feature type="region of interest" description="Disordered" evidence="1">
    <location>
        <begin position="141"/>
        <end position="192"/>
    </location>
</feature>